<feature type="transmembrane region" description="Helical" evidence="2">
    <location>
        <begin position="173"/>
        <end position="190"/>
    </location>
</feature>
<dbReference type="AlphaFoldDB" id="A0A251XW79"/>
<feature type="transmembrane region" description="Helical" evidence="2">
    <location>
        <begin position="94"/>
        <end position="118"/>
    </location>
</feature>
<organism evidence="4 5">
    <name type="scientific">Clavibacter michiganensis</name>
    <dbReference type="NCBI Taxonomy" id="28447"/>
    <lineage>
        <taxon>Bacteria</taxon>
        <taxon>Bacillati</taxon>
        <taxon>Actinomycetota</taxon>
        <taxon>Actinomycetes</taxon>
        <taxon>Micrococcales</taxon>
        <taxon>Microbacteriaceae</taxon>
        <taxon>Clavibacter</taxon>
    </lineage>
</organism>
<evidence type="ECO:0000313" key="5">
    <source>
        <dbReference type="Proteomes" id="UP000195106"/>
    </source>
</evidence>
<evidence type="ECO:0000259" key="3">
    <source>
        <dbReference type="SMART" id="SM00014"/>
    </source>
</evidence>
<dbReference type="EMBL" id="MDHJ01000001">
    <property type="protein sequence ID" value="OUE09428.1"/>
    <property type="molecule type" value="Genomic_DNA"/>
</dbReference>
<evidence type="ECO:0000313" key="4">
    <source>
        <dbReference type="EMBL" id="OUE09428.1"/>
    </source>
</evidence>
<feature type="transmembrane region" description="Helical" evidence="2">
    <location>
        <begin position="227"/>
        <end position="247"/>
    </location>
</feature>
<feature type="transmembrane region" description="Helical" evidence="2">
    <location>
        <begin position="125"/>
        <end position="142"/>
    </location>
</feature>
<feature type="transmembrane region" description="Helical" evidence="2">
    <location>
        <begin position="41"/>
        <end position="66"/>
    </location>
</feature>
<dbReference type="Gene3D" id="1.20.144.10">
    <property type="entry name" value="Phosphatidic acid phosphatase type 2/haloperoxidase"/>
    <property type="match status" value="2"/>
</dbReference>
<protein>
    <submittedName>
        <fullName evidence="4">Phosphatidylglycerophosphatase B</fullName>
    </submittedName>
</protein>
<evidence type="ECO:0000256" key="2">
    <source>
        <dbReference type="SAM" id="Phobius"/>
    </source>
</evidence>
<keyword evidence="2" id="KW-1133">Transmembrane helix</keyword>
<accession>A0A251XW79</accession>
<dbReference type="InterPro" id="IPR000326">
    <property type="entry name" value="PAP2/HPO"/>
</dbReference>
<proteinExistence type="predicted"/>
<comment type="caution">
    <text evidence="4">The sequence shown here is derived from an EMBL/GenBank/DDBJ whole genome shotgun (WGS) entry which is preliminary data.</text>
</comment>
<dbReference type="SUPFAM" id="SSF48317">
    <property type="entry name" value="Acid phosphatase/Vanadium-dependent haloperoxidase"/>
    <property type="match status" value="1"/>
</dbReference>
<dbReference type="CDD" id="cd03392">
    <property type="entry name" value="PAP2_like_2"/>
    <property type="match status" value="1"/>
</dbReference>
<keyword evidence="2" id="KW-0812">Transmembrane</keyword>
<dbReference type="PANTHER" id="PTHR14969">
    <property type="entry name" value="SPHINGOSINE-1-PHOSPHATE PHOSPHOHYDROLASE"/>
    <property type="match status" value="1"/>
</dbReference>
<feature type="domain" description="Phosphatidic acid phosphatase type 2/haloperoxidase" evidence="3">
    <location>
        <begin position="129"/>
        <end position="242"/>
    </location>
</feature>
<keyword evidence="2" id="KW-0472">Membrane</keyword>
<dbReference type="PANTHER" id="PTHR14969:SF13">
    <property type="entry name" value="AT30094P"/>
    <property type="match status" value="1"/>
</dbReference>
<sequence>MTRLGPSGDRLPARRGRDRPPGRVVGAATGVARRVGPSGTFAAVLALGLLVMAVASSLFAGLYVAVTDDDSVALLDEPVLRLAMDVRSPWLDTAMTVFTEAAGVYAVPIVGLAVIVALAIRRRQWVPIVLGLVAGAGSLLMTEVGKELFGRDRPPRTDAVPPYETSPSFPSGHTMNASVVAGIVAYLLVLRQTERSTRVLTYGIAVAFAASVSLSRVYLGHHWLTDVVAGWLLAVAWLALVVLAHRVRLRLLESRERDGDRRARPFG</sequence>
<reference evidence="4 5" key="1">
    <citation type="submission" date="2016-08" db="EMBL/GenBank/DDBJ databases">
        <title>Genome sequence of Clavibacter michiganensis spp. strain CASJ009.</title>
        <authorList>
            <person name="Thapa S.P."/>
            <person name="Coaker G."/>
        </authorList>
    </citation>
    <scope>NUCLEOTIDE SEQUENCE [LARGE SCALE GENOMIC DNA]</scope>
    <source>
        <strain evidence="4">CASJ009</strain>
    </source>
</reference>
<feature type="transmembrane region" description="Helical" evidence="2">
    <location>
        <begin position="199"/>
        <end position="221"/>
    </location>
</feature>
<dbReference type="Pfam" id="PF01569">
    <property type="entry name" value="PAP2"/>
    <property type="match status" value="1"/>
</dbReference>
<dbReference type="InterPro" id="IPR036938">
    <property type="entry name" value="PAP2/HPO_sf"/>
</dbReference>
<evidence type="ECO:0000256" key="1">
    <source>
        <dbReference type="SAM" id="MobiDB-lite"/>
    </source>
</evidence>
<dbReference type="SMART" id="SM00014">
    <property type="entry name" value="acidPPc"/>
    <property type="match status" value="1"/>
</dbReference>
<feature type="region of interest" description="Disordered" evidence="1">
    <location>
        <begin position="1"/>
        <end position="22"/>
    </location>
</feature>
<gene>
    <name evidence="4" type="ORF">CMsap09_10830</name>
</gene>
<dbReference type="Proteomes" id="UP000195106">
    <property type="component" value="Unassembled WGS sequence"/>
</dbReference>
<name>A0A251XW79_9MICO</name>